<reference evidence="2 3" key="1">
    <citation type="submission" date="2014-06" db="EMBL/GenBank/DDBJ databases">
        <title>Functional and comparative genomic analyses of the Drosophila gut microbiota identify candidate symbiosis factors.</title>
        <authorList>
            <person name="Newell P.D."/>
            <person name="Chaston J.M."/>
            <person name="Douglas A.E."/>
        </authorList>
    </citation>
    <scope>NUCLEOTIDE SEQUENCE [LARGE SCALE GENOMIC DNA]</scope>
    <source>
        <strain evidence="2 3">DmCS_006</strain>
    </source>
</reference>
<feature type="domain" description="DUF6874" evidence="1">
    <location>
        <begin position="11"/>
        <end position="97"/>
    </location>
</feature>
<evidence type="ECO:0000313" key="2">
    <source>
        <dbReference type="EMBL" id="KGB24292.1"/>
    </source>
</evidence>
<comment type="caution">
    <text evidence="2">The sequence shown here is derived from an EMBL/GenBank/DDBJ whole genome shotgun (WGS) entry which is preliminary data.</text>
</comment>
<dbReference type="EMBL" id="JOKM01000048">
    <property type="protein sequence ID" value="KGB24292.1"/>
    <property type="molecule type" value="Genomic_DNA"/>
</dbReference>
<dbReference type="PATRIC" id="fig|104102.7.peg.1280"/>
<protein>
    <recommendedName>
        <fullName evidence="1">DUF6874 domain-containing protein</fullName>
    </recommendedName>
</protein>
<dbReference type="Pfam" id="PF21779">
    <property type="entry name" value="DUF6874"/>
    <property type="match status" value="1"/>
</dbReference>
<name>A0A094YSD7_9PROT</name>
<dbReference type="InterPro" id="IPR049239">
    <property type="entry name" value="DUF6874"/>
</dbReference>
<dbReference type="STRING" id="104102.AtDm6_1290"/>
<accession>A0A094YSD7</accession>
<proteinExistence type="predicted"/>
<organism evidence="2 3">
    <name type="scientific">Acetobacter tropicalis</name>
    <dbReference type="NCBI Taxonomy" id="104102"/>
    <lineage>
        <taxon>Bacteria</taxon>
        <taxon>Pseudomonadati</taxon>
        <taxon>Pseudomonadota</taxon>
        <taxon>Alphaproteobacteria</taxon>
        <taxon>Acetobacterales</taxon>
        <taxon>Acetobacteraceae</taxon>
        <taxon>Acetobacter</taxon>
    </lineage>
</organism>
<evidence type="ECO:0000313" key="3">
    <source>
        <dbReference type="Proteomes" id="UP000029448"/>
    </source>
</evidence>
<sequence length="102" mass="11560">MTVKFDATDAEAAAVRKIAKRYAHLARTYGDTRKYRAIKLHATMDLLAVNANGCPLDFMRMQDADDFNLLHDVCGIDRHLDRDSGKLLDCFVPRFAKQEMVA</sequence>
<keyword evidence="3" id="KW-1185">Reference proteome</keyword>
<dbReference type="Proteomes" id="UP000029448">
    <property type="component" value="Unassembled WGS sequence"/>
</dbReference>
<gene>
    <name evidence="2" type="ORF">AtDm6_1290</name>
</gene>
<evidence type="ECO:0000259" key="1">
    <source>
        <dbReference type="Pfam" id="PF21779"/>
    </source>
</evidence>
<dbReference type="GeneID" id="89478997"/>
<dbReference type="AlphaFoldDB" id="A0A094YSD7"/>
<dbReference type="RefSeq" id="WP_035379162.1">
    <property type="nucleotide sequence ID" value="NZ_JAUYUW010000001.1"/>
</dbReference>